<dbReference type="AlphaFoldDB" id="A0A0F8YLG9"/>
<protein>
    <submittedName>
        <fullName evidence="1">Uncharacterized protein</fullName>
    </submittedName>
</protein>
<organism evidence="1">
    <name type="scientific">marine sediment metagenome</name>
    <dbReference type="NCBI Taxonomy" id="412755"/>
    <lineage>
        <taxon>unclassified sequences</taxon>
        <taxon>metagenomes</taxon>
        <taxon>ecological metagenomes</taxon>
    </lineage>
</organism>
<name>A0A0F8YLG9_9ZZZZ</name>
<proteinExistence type="predicted"/>
<evidence type="ECO:0000313" key="1">
    <source>
        <dbReference type="EMBL" id="KKK82228.1"/>
    </source>
</evidence>
<sequence length="109" mass="11387">MTNRLLLIVTLCASLTAGARAELLSESWGAKGKLTHPGTVRVVAGKAPRVIFDLSAIPRGAKVHHASLQVRCSQPREPIELVRATVAAAGKPAAAAKPLALEGPLFNSF</sequence>
<accession>A0A0F8YLG9</accession>
<reference evidence="1" key="1">
    <citation type="journal article" date="2015" name="Nature">
        <title>Complex archaea that bridge the gap between prokaryotes and eukaryotes.</title>
        <authorList>
            <person name="Spang A."/>
            <person name="Saw J.H."/>
            <person name="Jorgensen S.L."/>
            <person name="Zaremba-Niedzwiedzka K."/>
            <person name="Martijn J."/>
            <person name="Lind A.E."/>
            <person name="van Eijk R."/>
            <person name="Schleper C."/>
            <person name="Guy L."/>
            <person name="Ettema T.J."/>
        </authorList>
    </citation>
    <scope>NUCLEOTIDE SEQUENCE</scope>
</reference>
<feature type="non-terminal residue" evidence="1">
    <location>
        <position position="109"/>
    </location>
</feature>
<dbReference type="EMBL" id="LAZR01052768">
    <property type="protein sequence ID" value="KKK82228.1"/>
    <property type="molecule type" value="Genomic_DNA"/>
</dbReference>
<comment type="caution">
    <text evidence="1">The sequence shown here is derived from an EMBL/GenBank/DDBJ whole genome shotgun (WGS) entry which is preliminary data.</text>
</comment>
<gene>
    <name evidence="1" type="ORF">LCGC14_2805480</name>
</gene>